<dbReference type="PROSITE" id="PS50943">
    <property type="entry name" value="HTH_CROC1"/>
    <property type="match status" value="1"/>
</dbReference>
<evidence type="ECO:0000313" key="3">
    <source>
        <dbReference type="EMBL" id="GHH80399.1"/>
    </source>
</evidence>
<dbReference type="InterPro" id="IPR010982">
    <property type="entry name" value="Lambda_DNA-bd_dom_sf"/>
</dbReference>
<protein>
    <recommendedName>
        <fullName evidence="2">HTH cro/C1-type domain-containing protein</fullName>
    </recommendedName>
</protein>
<accession>A0A919GAJ3</accession>
<feature type="domain" description="HTH cro/C1-type" evidence="2">
    <location>
        <begin position="22"/>
        <end position="76"/>
    </location>
</feature>
<evidence type="ECO:0000256" key="1">
    <source>
        <dbReference type="SAM" id="MobiDB-lite"/>
    </source>
</evidence>
<name>A0A919GAJ3_9ACTN</name>
<reference evidence="3" key="1">
    <citation type="journal article" date="2014" name="Int. J. Syst. Evol. Microbiol.">
        <title>Complete genome sequence of Corynebacterium casei LMG S-19264T (=DSM 44701T), isolated from a smear-ripened cheese.</title>
        <authorList>
            <consortium name="US DOE Joint Genome Institute (JGI-PGF)"/>
            <person name="Walter F."/>
            <person name="Albersmeier A."/>
            <person name="Kalinowski J."/>
            <person name="Ruckert C."/>
        </authorList>
    </citation>
    <scope>NUCLEOTIDE SEQUENCE</scope>
    <source>
        <strain evidence="3">JCM 4646</strain>
    </source>
</reference>
<dbReference type="AlphaFoldDB" id="A0A919GAJ3"/>
<dbReference type="Pfam" id="PF13560">
    <property type="entry name" value="HTH_31"/>
    <property type="match status" value="1"/>
</dbReference>
<dbReference type="Gene3D" id="1.10.260.40">
    <property type="entry name" value="lambda repressor-like DNA-binding domains"/>
    <property type="match status" value="1"/>
</dbReference>
<sequence length="340" mass="38248">MGRRESAVVVVTRQCETLALWLREQRQRAGLTYTAMAARTSYTPSMLSRAASGRSVPSLPLVEAFTKACDGDLAKARKLWKGARWAHAKRRRTERRAERAEFHDLTAAYDRLLLVHPGMIEDYRQLVRAMVELRARSGQPSLLELQDKAGRTEGGGRRLPKSSLSAILRGEALPRRGHVIAFAEALGASRGAVAEWERAWERAARTAEPPWALSPRPAGAAYRRVEQPEIRIRISPPTTRSDRVLHFRTAPPQPPGLWLDDLDRMRTRTPHPTPETLLLNVRLGPRRPNPPAGRTHAGLPIRNPRRYEPPSPQRHRRTHPLGPAHPDQPHPPPPNHTPAR</sequence>
<feature type="region of interest" description="Disordered" evidence="1">
    <location>
        <begin position="246"/>
        <end position="340"/>
    </location>
</feature>
<keyword evidence="4" id="KW-1185">Reference proteome</keyword>
<dbReference type="CDD" id="cd00093">
    <property type="entry name" value="HTH_XRE"/>
    <property type="match status" value="1"/>
</dbReference>
<dbReference type="EMBL" id="BNBO01000046">
    <property type="protein sequence ID" value="GHH80399.1"/>
    <property type="molecule type" value="Genomic_DNA"/>
</dbReference>
<gene>
    <name evidence="3" type="ORF">GCM10018781_60540</name>
</gene>
<evidence type="ECO:0000313" key="4">
    <source>
        <dbReference type="Proteomes" id="UP000617734"/>
    </source>
</evidence>
<dbReference type="SMART" id="SM00530">
    <property type="entry name" value="HTH_XRE"/>
    <property type="match status" value="2"/>
</dbReference>
<dbReference type="InterPro" id="IPR001387">
    <property type="entry name" value="Cro/C1-type_HTH"/>
</dbReference>
<dbReference type="Proteomes" id="UP000617734">
    <property type="component" value="Unassembled WGS sequence"/>
</dbReference>
<reference evidence="3" key="2">
    <citation type="submission" date="2020-09" db="EMBL/GenBank/DDBJ databases">
        <authorList>
            <person name="Sun Q."/>
            <person name="Ohkuma M."/>
        </authorList>
    </citation>
    <scope>NUCLEOTIDE SEQUENCE</scope>
    <source>
        <strain evidence="3">JCM 4646</strain>
    </source>
</reference>
<dbReference type="GO" id="GO:0003677">
    <property type="term" value="F:DNA binding"/>
    <property type="evidence" value="ECO:0007669"/>
    <property type="project" value="InterPro"/>
</dbReference>
<dbReference type="SUPFAM" id="SSF47413">
    <property type="entry name" value="lambda repressor-like DNA-binding domains"/>
    <property type="match status" value="1"/>
</dbReference>
<comment type="caution">
    <text evidence="3">The sequence shown here is derived from an EMBL/GenBank/DDBJ whole genome shotgun (WGS) entry which is preliminary data.</text>
</comment>
<evidence type="ECO:0000259" key="2">
    <source>
        <dbReference type="PROSITE" id="PS50943"/>
    </source>
</evidence>
<feature type="compositionally biased region" description="Pro residues" evidence="1">
    <location>
        <begin position="329"/>
        <end position="340"/>
    </location>
</feature>
<organism evidence="3 4">
    <name type="scientific">Kitasatospora indigofera</name>
    <dbReference type="NCBI Taxonomy" id="67307"/>
    <lineage>
        <taxon>Bacteria</taxon>
        <taxon>Bacillati</taxon>
        <taxon>Actinomycetota</taxon>
        <taxon>Actinomycetes</taxon>
        <taxon>Kitasatosporales</taxon>
        <taxon>Streptomycetaceae</taxon>
        <taxon>Kitasatospora</taxon>
    </lineage>
</organism>
<proteinExistence type="predicted"/>